<dbReference type="AlphaFoldDB" id="A0AAQ3S5G0"/>
<reference evidence="1 2" key="1">
    <citation type="journal article" date="2023" name="Life. Sci Alliance">
        <title>Evolutionary insights into 3D genome organization and epigenetic landscape of Vigna mungo.</title>
        <authorList>
            <person name="Junaid A."/>
            <person name="Singh B."/>
            <person name="Bhatia S."/>
        </authorList>
    </citation>
    <scope>NUCLEOTIDE SEQUENCE [LARGE SCALE GENOMIC DNA]</scope>
    <source>
        <strain evidence="1">Urdbean</strain>
    </source>
</reference>
<protein>
    <submittedName>
        <fullName evidence="1">Uncharacterized protein</fullName>
    </submittedName>
</protein>
<proteinExistence type="predicted"/>
<name>A0AAQ3S5G0_VIGMU</name>
<evidence type="ECO:0000313" key="1">
    <source>
        <dbReference type="EMBL" id="WVZ18047.1"/>
    </source>
</evidence>
<gene>
    <name evidence="1" type="ORF">V8G54_005369</name>
</gene>
<dbReference type="EMBL" id="CP144699">
    <property type="protein sequence ID" value="WVZ18047.1"/>
    <property type="molecule type" value="Genomic_DNA"/>
</dbReference>
<organism evidence="1 2">
    <name type="scientific">Vigna mungo</name>
    <name type="common">Black gram</name>
    <name type="synonym">Phaseolus mungo</name>
    <dbReference type="NCBI Taxonomy" id="3915"/>
    <lineage>
        <taxon>Eukaryota</taxon>
        <taxon>Viridiplantae</taxon>
        <taxon>Streptophyta</taxon>
        <taxon>Embryophyta</taxon>
        <taxon>Tracheophyta</taxon>
        <taxon>Spermatophyta</taxon>
        <taxon>Magnoliopsida</taxon>
        <taxon>eudicotyledons</taxon>
        <taxon>Gunneridae</taxon>
        <taxon>Pentapetalae</taxon>
        <taxon>rosids</taxon>
        <taxon>fabids</taxon>
        <taxon>Fabales</taxon>
        <taxon>Fabaceae</taxon>
        <taxon>Papilionoideae</taxon>
        <taxon>50 kb inversion clade</taxon>
        <taxon>NPAAA clade</taxon>
        <taxon>indigoferoid/millettioid clade</taxon>
        <taxon>Phaseoleae</taxon>
        <taxon>Vigna</taxon>
    </lineage>
</organism>
<accession>A0AAQ3S5G0</accession>
<sequence>MRVTRASLGVGGRENGVDKHKCAYNLGTESSAFGVARTDGVGTAAEGVVGVLHEGLDQPDAADSTKALCYNVENSTDERDLARQEKAKSDRWVYVSTCVCIDKKSQEA</sequence>
<keyword evidence="2" id="KW-1185">Reference proteome</keyword>
<evidence type="ECO:0000313" key="2">
    <source>
        <dbReference type="Proteomes" id="UP001374535"/>
    </source>
</evidence>
<dbReference type="Proteomes" id="UP001374535">
    <property type="component" value="Chromosome 2"/>
</dbReference>